<dbReference type="EMBL" id="CAJVPW010066964">
    <property type="protein sequence ID" value="CAG8788699.1"/>
    <property type="molecule type" value="Genomic_DNA"/>
</dbReference>
<comment type="caution">
    <text evidence="1">The sequence shown here is derived from an EMBL/GenBank/DDBJ whole genome shotgun (WGS) entry which is preliminary data.</text>
</comment>
<reference evidence="1" key="1">
    <citation type="submission" date="2021-06" db="EMBL/GenBank/DDBJ databases">
        <authorList>
            <person name="Kallberg Y."/>
            <person name="Tangrot J."/>
            <person name="Rosling A."/>
        </authorList>
    </citation>
    <scope>NUCLEOTIDE SEQUENCE</scope>
    <source>
        <strain evidence="1">28 12/20/2015</strain>
    </source>
</reference>
<evidence type="ECO:0000313" key="1">
    <source>
        <dbReference type="EMBL" id="CAG8788699.1"/>
    </source>
</evidence>
<name>A0ACA9RE48_9GLOM</name>
<protein>
    <submittedName>
        <fullName evidence="1">16269_t:CDS:1</fullName>
    </submittedName>
</protein>
<gene>
    <name evidence="1" type="ORF">SPELUC_LOCUS17030</name>
</gene>
<feature type="non-terminal residue" evidence="1">
    <location>
        <position position="184"/>
    </location>
</feature>
<evidence type="ECO:0000313" key="2">
    <source>
        <dbReference type="Proteomes" id="UP000789366"/>
    </source>
</evidence>
<organism evidence="1 2">
    <name type="scientific">Cetraspora pellucida</name>
    <dbReference type="NCBI Taxonomy" id="1433469"/>
    <lineage>
        <taxon>Eukaryota</taxon>
        <taxon>Fungi</taxon>
        <taxon>Fungi incertae sedis</taxon>
        <taxon>Mucoromycota</taxon>
        <taxon>Glomeromycotina</taxon>
        <taxon>Glomeromycetes</taxon>
        <taxon>Diversisporales</taxon>
        <taxon>Gigasporaceae</taxon>
        <taxon>Cetraspora</taxon>
    </lineage>
</organism>
<dbReference type="Proteomes" id="UP000789366">
    <property type="component" value="Unassembled WGS sequence"/>
</dbReference>
<accession>A0ACA9RE48</accession>
<sequence>TRKSGKLQTKLTQTNELSEILQSELTQIHELSETFQNESNESNDDESIISESSEIPNILTTVNEQDYSFLDALKDNLKQSNQWQANFPNEAYADFMKLIIDNNLTNTIGNAIIKFFNKHANRFDKPLPTSTKQGKNYVDNLEQPIHNFPNEIIFEFEETKYIMNYKNVFDGVKELLSREDIAKS</sequence>
<feature type="non-terminal residue" evidence="1">
    <location>
        <position position="1"/>
    </location>
</feature>
<keyword evidence="2" id="KW-1185">Reference proteome</keyword>
<proteinExistence type="predicted"/>